<evidence type="ECO:0000256" key="7">
    <source>
        <dbReference type="ARBA" id="ARBA00053401"/>
    </source>
</evidence>
<evidence type="ECO:0000256" key="12">
    <source>
        <dbReference type="RuleBase" id="RU004478"/>
    </source>
</evidence>
<evidence type="ECO:0000256" key="4">
    <source>
        <dbReference type="ARBA" id="ARBA00022490"/>
    </source>
</evidence>
<gene>
    <name evidence="10" type="primary">grpE</name>
    <name evidence="14" type="ORF">V22_38770</name>
</gene>
<dbReference type="SUPFAM" id="SSF51064">
    <property type="entry name" value="Head domain of nucleotide exchange factor GrpE"/>
    <property type="match status" value="1"/>
</dbReference>
<comment type="subunit">
    <text evidence="3 10">Homodimer.</text>
</comment>
<keyword evidence="4 10" id="KW-0963">Cytoplasm</keyword>
<evidence type="ECO:0000256" key="2">
    <source>
        <dbReference type="ARBA" id="ARBA00009054"/>
    </source>
</evidence>
<dbReference type="RefSeq" id="WP_145265832.1">
    <property type="nucleotide sequence ID" value="NZ_CP036316.1"/>
</dbReference>
<evidence type="ECO:0000256" key="1">
    <source>
        <dbReference type="ARBA" id="ARBA00004496"/>
    </source>
</evidence>
<dbReference type="PROSITE" id="PS01071">
    <property type="entry name" value="GRPE"/>
    <property type="match status" value="1"/>
</dbReference>
<dbReference type="AlphaFoldDB" id="A0A517TE13"/>
<organism evidence="14 15">
    <name type="scientific">Calycomorphotria hydatis</name>
    <dbReference type="NCBI Taxonomy" id="2528027"/>
    <lineage>
        <taxon>Bacteria</taxon>
        <taxon>Pseudomonadati</taxon>
        <taxon>Planctomycetota</taxon>
        <taxon>Planctomycetia</taxon>
        <taxon>Planctomycetales</taxon>
        <taxon>Planctomycetaceae</taxon>
        <taxon>Calycomorphotria</taxon>
    </lineage>
</organism>
<dbReference type="GO" id="GO:0006457">
    <property type="term" value="P:protein folding"/>
    <property type="evidence" value="ECO:0007669"/>
    <property type="project" value="InterPro"/>
</dbReference>
<dbReference type="GO" id="GO:0051082">
    <property type="term" value="F:unfolded protein binding"/>
    <property type="evidence" value="ECO:0007669"/>
    <property type="project" value="TreeGrafter"/>
</dbReference>
<dbReference type="Gene3D" id="2.30.22.10">
    <property type="entry name" value="Head domain of nucleotide exchange factor GrpE"/>
    <property type="match status" value="1"/>
</dbReference>
<name>A0A517TE13_9PLAN</name>
<protein>
    <recommendedName>
        <fullName evidence="8 10">Protein GrpE</fullName>
    </recommendedName>
    <alternativeName>
        <fullName evidence="9 10">HSP-70 cofactor</fullName>
    </alternativeName>
</protein>
<comment type="subcellular location">
    <subcellularLocation>
        <location evidence="1 10">Cytoplasm</location>
    </subcellularLocation>
</comment>
<dbReference type="Gene3D" id="3.90.20.20">
    <property type="match status" value="1"/>
</dbReference>
<dbReference type="PANTHER" id="PTHR21237">
    <property type="entry name" value="GRPE PROTEIN"/>
    <property type="match status" value="1"/>
</dbReference>
<dbReference type="PANTHER" id="PTHR21237:SF23">
    <property type="entry name" value="GRPE PROTEIN HOMOLOG, MITOCHONDRIAL"/>
    <property type="match status" value="1"/>
</dbReference>
<dbReference type="PRINTS" id="PR00773">
    <property type="entry name" value="GRPEPROTEIN"/>
</dbReference>
<comment type="similarity">
    <text evidence="2 10 12">Belongs to the GrpE family.</text>
</comment>
<reference evidence="14 15" key="1">
    <citation type="submission" date="2019-02" db="EMBL/GenBank/DDBJ databases">
        <title>Deep-cultivation of Planctomycetes and their phenomic and genomic characterization uncovers novel biology.</title>
        <authorList>
            <person name="Wiegand S."/>
            <person name="Jogler M."/>
            <person name="Boedeker C."/>
            <person name="Pinto D."/>
            <person name="Vollmers J."/>
            <person name="Rivas-Marin E."/>
            <person name="Kohn T."/>
            <person name="Peeters S.H."/>
            <person name="Heuer A."/>
            <person name="Rast P."/>
            <person name="Oberbeckmann S."/>
            <person name="Bunk B."/>
            <person name="Jeske O."/>
            <person name="Meyerdierks A."/>
            <person name="Storesund J.E."/>
            <person name="Kallscheuer N."/>
            <person name="Luecker S."/>
            <person name="Lage O.M."/>
            <person name="Pohl T."/>
            <person name="Merkel B.J."/>
            <person name="Hornburger P."/>
            <person name="Mueller R.-W."/>
            <person name="Bruemmer F."/>
            <person name="Labrenz M."/>
            <person name="Spormann A.M."/>
            <person name="Op den Camp H."/>
            <person name="Overmann J."/>
            <person name="Amann R."/>
            <person name="Jetten M.S.M."/>
            <person name="Mascher T."/>
            <person name="Medema M.H."/>
            <person name="Devos D.P."/>
            <person name="Kaster A.-K."/>
            <person name="Ovreas L."/>
            <person name="Rohde M."/>
            <person name="Galperin M.Y."/>
            <person name="Jogler C."/>
        </authorList>
    </citation>
    <scope>NUCLEOTIDE SEQUENCE [LARGE SCALE GENOMIC DNA]</scope>
    <source>
        <strain evidence="14 15">V22</strain>
    </source>
</reference>
<feature type="compositionally biased region" description="Basic and acidic residues" evidence="13">
    <location>
        <begin position="35"/>
        <end position="48"/>
    </location>
</feature>
<dbReference type="InterPro" id="IPR013805">
    <property type="entry name" value="GrpE_CC"/>
</dbReference>
<evidence type="ECO:0000256" key="13">
    <source>
        <dbReference type="SAM" id="MobiDB-lite"/>
    </source>
</evidence>
<dbReference type="HAMAP" id="MF_01151">
    <property type="entry name" value="GrpE"/>
    <property type="match status" value="1"/>
</dbReference>
<dbReference type="Pfam" id="PF01025">
    <property type="entry name" value="GrpE"/>
    <property type="match status" value="1"/>
</dbReference>
<dbReference type="GO" id="GO:0051087">
    <property type="term" value="F:protein-folding chaperone binding"/>
    <property type="evidence" value="ECO:0007669"/>
    <property type="project" value="InterPro"/>
</dbReference>
<dbReference type="EMBL" id="CP036316">
    <property type="protein sequence ID" value="QDT66607.1"/>
    <property type="molecule type" value="Genomic_DNA"/>
</dbReference>
<sequence>MSEEQNEQTPEEETDAVTEESSGSESSPSLEEQLEATRAERDEQKDKLLRATAEMENFKKRVERERAEEYKYRASGVARDLLPVIDNLKRALDAAGKSGNLDELVTGVEMVAKQFEDALASHGVTKIASEGTKFDPNLHEALTQVPSAEHEPMTVMQVIESGYQVHDRVLRPSKVIVSAEAPPSE</sequence>
<keyword evidence="6 10" id="KW-0143">Chaperone</keyword>
<proteinExistence type="inferred from homology"/>
<accession>A0A517TE13</accession>
<evidence type="ECO:0000256" key="9">
    <source>
        <dbReference type="ARBA" id="ARBA00076414"/>
    </source>
</evidence>
<evidence type="ECO:0000256" key="10">
    <source>
        <dbReference type="HAMAP-Rule" id="MF_01151"/>
    </source>
</evidence>
<dbReference type="InterPro" id="IPR009012">
    <property type="entry name" value="GrpE_head"/>
</dbReference>
<evidence type="ECO:0000313" key="14">
    <source>
        <dbReference type="EMBL" id="QDT66607.1"/>
    </source>
</evidence>
<feature type="compositionally biased region" description="Low complexity" evidence="13">
    <location>
        <begin position="19"/>
        <end position="31"/>
    </location>
</feature>
<dbReference type="CDD" id="cd00446">
    <property type="entry name" value="GrpE"/>
    <property type="match status" value="1"/>
</dbReference>
<evidence type="ECO:0000256" key="8">
    <source>
        <dbReference type="ARBA" id="ARBA00072274"/>
    </source>
</evidence>
<dbReference type="GO" id="GO:0000774">
    <property type="term" value="F:adenyl-nucleotide exchange factor activity"/>
    <property type="evidence" value="ECO:0007669"/>
    <property type="project" value="InterPro"/>
</dbReference>
<dbReference type="FunFam" id="2.30.22.10:FF:000001">
    <property type="entry name" value="Protein GrpE"/>
    <property type="match status" value="1"/>
</dbReference>
<evidence type="ECO:0000313" key="15">
    <source>
        <dbReference type="Proteomes" id="UP000319976"/>
    </source>
</evidence>
<evidence type="ECO:0000256" key="5">
    <source>
        <dbReference type="ARBA" id="ARBA00023016"/>
    </source>
</evidence>
<evidence type="ECO:0000256" key="3">
    <source>
        <dbReference type="ARBA" id="ARBA00011738"/>
    </source>
</evidence>
<evidence type="ECO:0000256" key="6">
    <source>
        <dbReference type="ARBA" id="ARBA00023186"/>
    </source>
</evidence>
<feature type="compositionally biased region" description="Acidic residues" evidence="13">
    <location>
        <begin position="1"/>
        <end position="18"/>
    </location>
</feature>
<dbReference type="InterPro" id="IPR000740">
    <property type="entry name" value="GrpE"/>
</dbReference>
<dbReference type="GO" id="GO:0005737">
    <property type="term" value="C:cytoplasm"/>
    <property type="evidence" value="ECO:0007669"/>
    <property type="project" value="UniProtKB-SubCell"/>
</dbReference>
<keyword evidence="5 10" id="KW-0346">Stress response</keyword>
<evidence type="ECO:0000256" key="11">
    <source>
        <dbReference type="RuleBase" id="RU000639"/>
    </source>
</evidence>
<dbReference type="SUPFAM" id="SSF58014">
    <property type="entry name" value="Coiled-coil domain of nucleotide exchange factor GrpE"/>
    <property type="match status" value="1"/>
</dbReference>
<dbReference type="OrthoDB" id="9812586at2"/>
<keyword evidence="15" id="KW-1185">Reference proteome</keyword>
<dbReference type="KEGG" id="chya:V22_38770"/>
<dbReference type="Proteomes" id="UP000319976">
    <property type="component" value="Chromosome"/>
</dbReference>
<feature type="region of interest" description="Disordered" evidence="13">
    <location>
        <begin position="1"/>
        <end position="48"/>
    </location>
</feature>
<dbReference type="GO" id="GO:0042803">
    <property type="term" value="F:protein homodimerization activity"/>
    <property type="evidence" value="ECO:0007669"/>
    <property type="project" value="InterPro"/>
</dbReference>
<comment type="function">
    <text evidence="7 10 11">Participates actively in the response to hyperosmotic and heat shock by preventing the aggregation of stress-denatured proteins, in association with DnaK and GrpE. It is the nucleotide exchange factor for DnaK and may function as a thermosensor. Unfolded proteins bind initially to DnaJ; upon interaction with the DnaJ-bound protein, DnaK hydrolyzes its bound ATP, resulting in the formation of a stable complex. GrpE releases ADP from DnaK; ATP binding to DnaK triggers the release of the substrate protein, thus completing the reaction cycle. Several rounds of ATP-dependent interactions between DnaJ, DnaK and GrpE are required for fully efficient folding.</text>
</comment>
<dbReference type="NCBIfam" id="NF010738">
    <property type="entry name" value="PRK14140.1"/>
    <property type="match status" value="1"/>
</dbReference>